<gene>
    <name evidence="2" type="ORF">JOC47_002580</name>
</gene>
<dbReference type="SUPFAM" id="SSF49373">
    <property type="entry name" value="Invasin/intimin cell-adhesion fragments"/>
    <property type="match status" value="1"/>
</dbReference>
<feature type="domain" description="BIG2" evidence="1">
    <location>
        <begin position="546"/>
        <end position="608"/>
    </location>
</feature>
<dbReference type="Proteomes" id="UP000774000">
    <property type="component" value="Unassembled WGS sequence"/>
</dbReference>
<dbReference type="EMBL" id="JAFBDQ010000016">
    <property type="protein sequence ID" value="MBM7557714.1"/>
    <property type="molecule type" value="Genomic_DNA"/>
</dbReference>
<evidence type="ECO:0000313" key="2">
    <source>
        <dbReference type="EMBL" id="MBM7557714.1"/>
    </source>
</evidence>
<reference evidence="2" key="1">
    <citation type="submission" date="2021-01" db="EMBL/GenBank/DDBJ databases">
        <title>Genomic Encyclopedia of Type Strains, Phase IV (KMG-IV): sequencing the most valuable type-strain genomes for metagenomic binning, comparative biology and taxonomic classification.</title>
        <authorList>
            <person name="Goeker M."/>
        </authorList>
    </citation>
    <scope>NUCLEOTIDE SEQUENCE</scope>
    <source>
        <strain evidence="2">DSM 23230</strain>
    </source>
</reference>
<dbReference type="Gene3D" id="2.60.40.1080">
    <property type="match status" value="1"/>
</dbReference>
<dbReference type="AlphaFoldDB" id="A0A938XTR1"/>
<dbReference type="InterPro" id="IPR003343">
    <property type="entry name" value="Big_2"/>
</dbReference>
<dbReference type="RefSeq" id="WP_204702462.1">
    <property type="nucleotide sequence ID" value="NZ_JAFBDQ010000016.1"/>
</dbReference>
<evidence type="ECO:0000259" key="1">
    <source>
        <dbReference type="Pfam" id="PF02368"/>
    </source>
</evidence>
<comment type="caution">
    <text evidence="2">The sequence shown here is derived from an EMBL/GenBank/DDBJ whole genome shotgun (WGS) entry which is preliminary data.</text>
</comment>
<organism evidence="2 3">
    <name type="scientific">Halanaerobacter jeridensis</name>
    <dbReference type="NCBI Taxonomy" id="706427"/>
    <lineage>
        <taxon>Bacteria</taxon>
        <taxon>Bacillati</taxon>
        <taxon>Bacillota</taxon>
        <taxon>Clostridia</taxon>
        <taxon>Halanaerobiales</taxon>
        <taxon>Halobacteroidaceae</taxon>
        <taxon>Halanaerobacter</taxon>
    </lineage>
</organism>
<dbReference type="InterPro" id="IPR008964">
    <property type="entry name" value="Invasin/intimin_cell_adhesion"/>
</dbReference>
<sequence>MNGYELNINGDFYQESGEILINNGGLTVNGDYRLQSKTESGDFEKGSGVLKMINRDDLVSVFGDFIVQSSSSHTDHLIDGTLEIKGDFEQIGNNAAYGNYSRYNFNASGNHTVVFSGNRRQNISFESTQSGFASMNIVNSDLDFLTLIKGGTLSSNAELDNSLIYGFTDNLDLNGKELVINGDFIQTGAAVVDFNGGELTVKENLIQEAGSFNITSGRLNVDGDYRLQNQEIIDGQTIYSNSSAFLIMNDFNDYVEVAGDFIMQSTKDHSEHLTAGILEVKGDFSQIGNSAAYGNYSRYNFNASASHKVIFSGNSSQDISFENANNSGFALADLDNSDLKFLTAVRGWKLEKNSVIDNSVPYGFTEKFDLNGRKLTINGDFVETVDGTLDLNGGKLIIKGDFYQPAGILKVNRALVMIEGDYRLQTTAFERGNAKLIMLEEEDYILVKGIFATHSTSSHENNLKDGVLEVKGDFKQIGNSAAYGNYSRFNFEATENHKVVLSGTKQQSINFDGLRQSKFAILTAVNGDNNRVVFNQDINFDRRSDVTLNNSYLELNQGSSTQISADFMMENSNQHYWSSRDTDIATVTNSGLIEGVNKGYTAVKITSSTDLSIFIYSFVEVD</sequence>
<protein>
    <submittedName>
        <fullName evidence="2">Uncharacterized protein YlzI (FlbEa/FlbD family)</fullName>
    </submittedName>
</protein>
<evidence type="ECO:0000313" key="3">
    <source>
        <dbReference type="Proteomes" id="UP000774000"/>
    </source>
</evidence>
<name>A0A938XTR1_9FIRM</name>
<dbReference type="Pfam" id="PF02368">
    <property type="entry name" value="Big_2"/>
    <property type="match status" value="1"/>
</dbReference>
<proteinExistence type="predicted"/>
<accession>A0A938XTR1</accession>
<keyword evidence="3" id="KW-1185">Reference proteome</keyword>